<sequence>MAEHESTPAALDADTAARLAASMNGNSAAPAADAGTPTNGSSGQGPWPDGNGKHKHPREHADNPGRSAQAAAVNAVHRTSRPQMPHSH</sequence>
<protein>
    <submittedName>
        <fullName evidence="2">Uncharacterized protein</fullName>
    </submittedName>
</protein>
<organism evidence="2 3">
    <name type="scientific">Arthrobacter horti</name>
    <dbReference type="NCBI Taxonomy" id="3068273"/>
    <lineage>
        <taxon>Bacteria</taxon>
        <taxon>Bacillati</taxon>
        <taxon>Actinomycetota</taxon>
        <taxon>Actinomycetes</taxon>
        <taxon>Micrococcales</taxon>
        <taxon>Micrococcaceae</taxon>
        <taxon>Arthrobacter</taxon>
    </lineage>
</organism>
<dbReference type="RefSeq" id="WP_305995418.1">
    <property type="nucleotide sequence ID" value="NZ_JAVALS010000002.1"/>
</dbReference>
<dbReference type="EMBL" id="JAVALS010000002">
    <property type="protein sequence ID" value="MDP5226364.1"/>
    <property type="molecule type" value="Genomic_DNA"/>
</dbReference>
<feature type="region of interest" description="Disordered" evidence="1">
    <location>
        <begin position="1"/>
        <end position="88"/>
    </location>
</feature>
<evidence type="ECO:0000313" key="3">
    <source>
        <dbReference type="Proteomes" id="UP001232725"/>
    </source>
</evidence>
<proteinExistence type="predicted"/>
<accession>A0ABT9ILA1</accession>
<evidence type="ECO:0000313" key="2">
    <source>
        <dbReference type="EMBL" id="MDP5226364.1"/>
    </source>
</evidence>
<reference evidence="2 3" key="1">
    <citation type="submission" date="2023-08" db="EMBL/GenBank/DDBJ databases">
        <title>Arthrobacter horti sp. nov., isolated from forest soil.</title>
        <authorList>
            <person name="Park M."/>
        </authorList>
    </citation>
    <scope>NUCLEOTIDE SEQUENCE [LARGE SCALE GENOMIC DNA]</scope>
    <source>
        <strain evidence="2 3">YJM1</strain>
    </source>
</reference>
<keyword evidence="3" id="KW-1185">Reference proteome</keyword>
<dbReference type="Proteomes" id="UP001232725">
    <property type="component" value="Unassembled WGS sequence"/>
</dbReference>
<gene>
    <name evidence="2" type="ORF">Q9R02_04250</name>
</gene>
<evidence type="ECO:0000256" key="1">
    <source>
        <dbReference type="SAM" id="MobiDB-lite"/>
    </source>
</evidence>
<feature type="compositionally biased region" description="Low complexity" evidence="1">
    <location>
        <begin position="9"/>
        <end position="21"/>
    </location>
</feature>
<comment type="caution">
    <text evidence="2">The sequence shown here is derived from an EMBL/GenBank/DDBJ whole genome shotgun (WGS) entry which is preliminary data.</text>
</comment>
<name>A0ABT9ILA1_9MICC</name>